<accession>A0ABR3JC27</accession>
<keyword evidence="2" id="KW-1133">Transmembrane helix</keyword>
<keyword evidence="2" id="KW-0812">Transmembrane</keyword>
<evidence type="ECO:0000313" key="4">
    <source>
        <dbReference type="Proteomes" id="UP001556367"/>
    </source>
</evidence>
<evidence type="ECO:0000256" key="2">
    <source>
        <dbReference type="SAM" id="Phobius"/>
    </source>
</evidence>
<proteinExistence type="predicted"/>
<feature type="transmembrane region" description="Helical" evidence="2">
    <location>
        <begin position="192"/>
        <end position="213"/>
    </location>
</feature>
<dbReference type="EMBL" id="JASNQZ010000010">
    <property type="protein sequence ID" value="KAL0953040.1"/>
    <property type="molecule type" value="Genomic_DNA"/>
</dbReference>
<dbReference type="Proteomes" id="UP001556367">
    <property type="component" value="Unassembled WGS sequence"/>
</dbReference>
<gene>
    <name evidence="3" type="ORF">HGRIS_007242</name>
</gene>
<protein>
    <recommendedName>
        <fullName evidence="5">PRA1 family protein</fullName>
    </recommendedName>
</protein>
<comment type="caution">
    <text evidence="3">The sequence shown here is derived from an EMBL/GenBank/DDBJ whole genome shotgun (WGS) entry which is preliminary data.</text>
</comment>
<feature type="transmembrane region" description="Helical" evidence="2">
    <location>
        <begin position="248"/>
        <end position="281"/>
    </location>
</feature>
<keyword evidence="4" id="KW-1185">Reference proteome</keyword>
<feature type="region of interest" description="Disordered" evidence="1">
    <location>
        <begin position="1"/>
        <end position="21"/>
    </location>
</feature>
<sequence>MEREDSGATIESPFASNLNTPVDGPSISPFDLAFKASVTPPNLCGASTLVPSISVPADQDLCAVDAVQRVPSSLALNLPKVQPRRQASQSNLSQPASPLSLAEDHGEIAACISDCSLPSTSVSVTSSTSHCAHEPDGTSTKTNLQDPRLCITGVSSSSFGISNHAIVESFAQTFSSGHIAATHTAADRAASILLRIVGFLPWCAIVGGCILLAPRHLEYVAFGTGYLKSPRGIARYAHWINHAPSHVGLFFCLLIILVWQHLAVGLLSIAVVLACFTMVWADFDISKDASVSLGDDDQQTLYILGQSLVRGRDLPSMIKNPMGGFMLSAERR</sequence>
<evidence type="ECO:0008006" key="5">
    <source>
        <dbReference type="Google" id="ProtNLM"/>
    </source>
</evidence>
<evidence type="ECO:0000313" key="3">
    <source>
        <dbReference type="EMBL" id="KAL0953040.1"/>
    </source>
</evidence>
<keyword evidence="2" id="KW-0472">Membrane</keyword>
<organism evidence="3 4">
    <name type="scientific">Hohenbuehelia grisea</name>
    <dbReference type="NCBI Taxonomy" id="104357"/>
    <lineage>
        <taxon>Eukaryota</taxon>
        <taxon>Fungi</taxon>
        <taxon>Dikarya</taxon>
        <taxon>Basidiomycota</taxon>
        <taxon>Agaricomycotina</taxon>
        <taxon>Agaricomycetes</taxon>
        <taxon>Agaricomycetidae</taxon>
        <taxon>Agaricales</taxon>
        <taxon>Pleurotineae</taxon>
        <taxon>Pleurotaceae</taxon>
        <taxon>Hohenbuehelia</taxon>
    </lineage>
</organism>
<name>A0ABR3JC27_9AGAR</name>
<reference evidence="4" key="1">
    <citation type="submission" date="2024-06" db="EMBL/GenBank/DDBJ databases">
        <title>Multi-omics analyses provide insights into the biosynthesis of the anticancer antibiotic pleurotin in Hohenbuehelia grisea.</title>
        <authorList>
            <person name="Weaver J.A."/>
            <person name="Alberti F."/>
        </authorList>
    </citation>
    <scope>NUCLEOTIDE SEQUENCE [LARGE SCALE GENOMIC DNA]</scope>
    <source>
        <strain evidence="4">T-177</strain>
    </source>
</reference>
<evidence type="ECO:0000256" key="1">
    <source>
        <dbReference type="SAM" id="MobiDB-lite"/>
    </source>
</evidence>